<dbReference type="Proteomes" id="UP000184188">
    <property type="component" value="Unassembled WGS sequence"/>
</dbReference>
<dbReference type="InterPro" id="IPR043472">
    <property type="entry name" value="Macro_dom-like"/>
</dbReference>
<organism evidence="1 2">
    <name type="scientific">Penicilliopsis zonata CBS 506.65</name>
    <dbReference type="NCBI Taxonomy" id="1073090"/>
    <lineage>
        <taxon>Eukaryota</taxon>
        <taxon>Fungi</taxon>
        <taxon>Dikarya</taxon>
        <taxon>Ascomycota</taxon>
        <taxon>Pezizomycotina</taxon>
        <taxon>Eurotiomycetes</taxon>
        <taxon>Eurotiomycetidae</taxon>
        <taxon>Eurotiales</taxon>
        <taxon>Aspergillaceae</taxon>
        <taxon>Penicilliopsis</taxon>
    </lineage>
</organism>
<dbReference type="STRING" id="1073090.A0A1L9SEY4"/>
<dbReference type="RefSeq" id="XP_022580261.1">
    <property type="nucleotide sequence ID" value="XM_022723314.1"/>
</dbReference>
<dbReference type="OrthoDB" id="2155246at2759"/>
<gene>
    <name evidence="1" type="ORF">ASPZODRAFT_133621</name>
</gene>
<dbReference type="PANTHER" id="PTHR12521:SF0">
    <property type="entry name" value="ADP-RIBOSE GLYCOHYDROLASE OARD1"/>
    <property type="match status" value="1"/>
</dbReference>
<protein>
    <submittedName>
        <fullName evidence="1">Uncharacterized protein</fullName>
    </submittedName>
</protein>
<dbReference type="InterPro" id="IPR050892">
    <property type="entry name" value="ADP-ribose_metab_enzymes"/>
</dbReference>
<reference evidence="2" key="1">
    <citation type="journal article" date="2017" name="Genome Biol.">
        <title>Comparative genomics reveals high biological diversity and specific adaptations in the industrially and medically important fungal genus Aspergillus.</title>
        <authorList>
            <person name="de Vries R.P."/>
            <person name="Riley R."/>
            <person name="Wiebenga A."/>
            <person name="Aguilar-Osorio G."/>
            <person name="Amillis S."/>
            <person name="Uchima C.A."/>
            <person name="Anderluh G."/>
            <person name="Asadollahi M."/>
            <person name="Askin M."/>
            <person name="Barry K."/>
            <person name="Battaglia E."/>
            <person name="Bayram O."/>
            <person name="Benocci T."/>
            <person name="Braus-Stromeyer S.A."/>
            <person name="Caldana C."/>
            <person name="Canovas D."/>
            <person name="Cerqueira G.C."/>
            <person name="Chen F."/>
            <person name="Chen W."/>
            <person name="Choi C."/>
            <person name="Clum A."/>
            <person name="Dos Santos R.A."/>
            <person name="Damasio A.R."/>
            <person name="Diallinas G."/>
            <person name="Emri T."/>
            <person name="Fekete E."/>
            <person name="Flipphi M."/>
            <person name="Freyberg S."/>
            <person name="Gallo A."/>
            <person name="Gournas C."/>
            <person name="Habgood R."/>
            <person name="Hainaut M."/>
            <person name="Harispe M.L."/>
            <person name="Henrissat B."/>
            <person name="Hilden K.S."/>
            <person name="Hope R."/>
            <person name="Hossain A."/>
            <person name="Karabika E."/>
            <person name="Karaffa L."/>
            <person name="Karanyi Z."/>
            <person name="Krasevec N."/>
            <person name="Kuo A."/>
            <person name="Kusch H."/>
            <person name="LaButti K."/>
            <person name="Lagendijk E.L."/>
            <person name="Lapidus A."/>
            <person name="Levasseur A."/>
            <person name="Lindquist E."/>
            <person name="Lipzen A."/>
            <person name="Logrieco A.F."/>
            <person name="MacCabe A."/>
            <person name="Maekelae M.R."/>
            <person name="Malavazi I."/>
            <person name="Melin P."/>
            <person name="Meyer V."/>
            <person name="Mielnichuk N."/>
            <person name="Miskei M."/>
            <person name="Molnar A.P."/>
            <person name="Mule G."/>
            <person name="Ngan C.Y."/>
            <person name="Orejas M."/>
            <person name="Orosz E."/>
            <person name="Ouedraogo J.P."/>
            <person name="Overkamp K.M."/>
            <person name="Park H.-S."/>
            <person name="Perrone G."/>
            <person name="Piumi F."/>
            <person name="Punt P.J."/>
            <person name="Ram A.F."/>
            <person name="Ramon A."/>
            <person name="Rauscher S."/>
            <person name="Record E."/>
            <person name="Riano-Pachon D.M."/>
            <person name="Robert V."/>
            <person name="Roehrig J."/>
            <person name="Ruller R."/>
            <person name="Salamov A."/>
            <person name="Salih N.S."/>
            <person name="Samson R.A."/>
            <person name="Sandor E."/>
            <person name="Sanguinetti M."/>
            <person name="Schuetze T."/>
            <person name="Sepcic K."/>
            <person name="Shelest E."/>
            <person name="Sherlock G."/>
            <person name="Sophianopoulou V."/>
            <person name="Squina F.M."/>
            <person name="Sun H."/>
            <person name="Susca A."/>
            <person name="Todd R.B."/>
            <person name="Tsang A."/>
            <person name="Unkles S.E."/>
            <person name="van de Wiele N."/>
            <person name="van Rossen-Uffink D."/>
            <person name="Oliveira J.V."/>
            <person name="Vesth T.C."/>
            <person name="Visser J."/>
            <person name="Yu J.-H."/>
            <person name="Zhou M."/>
            <person name="Andersen M.R."/>
            <person name="Archer D.B."/>
            <person name="Baker S.E."/>
            <person name="Benoit I."/>
            <person name="Brakhage A.A."/>
            <person name="Braus G.H."/>
            <person name="Fischer R."/>
            <person name="Frisvad J.C."/>
            <person name="Goldman G.H."/>
            <person name="Houbraken J."/>
            <person name="Oakley B."/>
            <person name="Pocsi I."/>
            <person name="Scazzocchio C."/>
            <person name="Seiboth B."/>
            <person name="vanKuyk P.A."/>
            <person name="Wortman J."/>
            <person name="Dyer P.S."/>
            <person name="Grigoriev I.V."/>
        </authorList>
    </citation>
    <scope>NUCLEOTIDE SEQUENCE [LARGE SCALE GENOMIC DNA]</scope>
    <source>
        <strain evidence="2">CBS 506.65</strain>
    </source>
</reference>
<dbReference type="EMBL" id="KV878344">
    <property type="protein sequence ID" value="OJJ45751.1"/>
    <property type="molecule type" value="Genomic_DNA"/>
</dbReference>
<dbReference type="Gene3D" id="3.40.220.10">
    <property type="entry name" value="Leucine Aminopeptidase, subunit E, domain 1"/>
    <property type="match status" value="1"/>
</dbReference>
<sequence>MDESEPNHGVIEVEGDLFAAPDGAALIHACNSQGSWGAGIANTFRIRYPAAYRMYRVHCARYIRRPQYQIVSSCAHGRTSRRRRLPEGTALIIPPQEYDYEHSDKRHWIICLFTSPRFGQNRSSPEVILENTVFAIADMKRQLRILRVREVEGGPAELWSCRFNSGLFGVEWRLTRSVLEDAHLDVTVVRPRGGV</sequence>
<dbReference type="GO" id="GO:0140291">
    <property type="term" value="P:peptidyl-glutamate ADP-deribosylation"/>
    <property type="evidence" value="ECO:0007669"/>
    <property type="project" value="TreeGrafter"/>
</dbReference>
<evidence type="ECO:0000313" key="2">
    <source>
        <dbReference type="Proteomes" id="UP000184188"/>
    </source>
</evidence>
<accession>A0A1L9SEY4</accession>
<dbReference type="PANTHER" id="PTHR12521">
    <property type="entry name" value="PROTEIN C6ORF130"/>
    <property type="match status" value="1"/>
</dbReference>
<dbReference type="SUPFAM" id="SSF52949">
    <property type="entry name" value="Macro domain-like"/>
    <property type="match status" value="1"/>
</dbReference>
<proteinExistence type="predicted"/>
<dbReference type="VEuPathDB" id="FungiDB:ASPZODRAFT_133621"/>
<keyword evidence="2" id="KW-1185">Reference proteome</keyword>
<name>A0A1L9SEY4_9EURO</name>
<evidence type="ECO:0000313" key="1">
    <source>
        <dbReference type="EMBL" id="OJJ45751.1"/>
    </source>
</evidence>
<dbReference type="GeneID" id="34609779"/>
<dbReference type="AlphaFoldDB" id="A0A1L9SEY4"/>